<feature type="transmembrane region" description="Helical" evidence="6">
    <location>
        <begin position="270"/>
        <end position="288"/>
    </location>
</feature>
<keyword evidence="4 6" id="KW-0472">Membrane</keyword>
<feature type="transmembrane region" description="Helical" evidence="6">
    <location>
        <begin position="113"/>
        <end position="132"/>
    </location>
</feature>
<dbReference type="SUPFAM" id="SSF81321">
    <property type="entry name" value="Family A G protein-coupled receptor-like"/>
    <property type="match status" value="1"/>
</dbReference>
<keyword evidence="3 6" id="KW-1133">Transmembrane helix</keyword>
<dbReference type="PANTHER" id="PTHR23112:SF37">
    <property type="entry name" value="G PROTEIN-COUPLED RECEPTOR GPR1"/>
    <property type="match status" value="1"/>
</dbReference>
<dbReference type="InterPro" id="IPR022596">
    <property type="entry name" value="GPR1/2/3_C"/>
</dbReference>
<evidence type="ECO:0000256" key="4">
    <source>
        <dbReference type="ARBA" id="ARBA00023136"/>
    </source>
</evidence>
<dbReference type="Pfam" id="PF11970">
    <property type="entry name" value="GPR_Gpa2_C"/>
    <property type="match status" value="1"/>
</dbReference>
<reference evidence="9" key="1">
    <citation type="submission" date="2016-03" db="EMBL/GenBank/DDBJ databases">
        <authorList>
            <person name="Guldener U."/>
        </authorList>
    </citation>
    <scope>NUCLEOTIDE SEQUENCE [LARGE SCALE GENOMIC DNA]</scope>
    <source>
        <strain evidence="9">04CH-RAC-A.6.1</strain>
    </source>
</reference>
<dbReference type="EMBL" id="FJUX01000033">
    <property type="protein sequence ID" value="CZS97855.1"/>
    <property type="molecule type" value="Genomic_DNA"/>
</dbReference>
<accession>A0A1E1KII7</accession>
<feature type="transmembrane region" description="Helical" evidence="6">
    <location>
        <begin position="190"/>
        <end position="211"/>
    </location>
</feature>
<feature type="transmembrane region" description="Helical" evidence="6">
    <location>
        <begin position="144"/>
        <end position="162"/>
    </location>
</feature>
<dbReference type="GO" id="GO:0007189">
    <property type="term" value="P:adenylate cyclase-activating G protein-coupled receptor signaling pathway"/>
    <property type="evidence" value="ECO:0007669"/>
    <property type="project" value="TreeGrafter"/>
</dbReference>
<sequence length="428" mass="47313">MATPDGTIHTNLDPLPLTIRDGMIAMGIVGVISSISTLTLLIFIAYRAIFWRRCYEYPIHANQIIVLIYNLLLADFQQALSFVFSFYWISQNKLVGPSHACFAQGWLIQIGDVSSGLFVLAIAVHTFVNLVIQKPISHKTFATSVLAIWAFCLFLTMIGPILSKDDFFIPAGAWCWFNETHENERLYLHYLWIFIAQGGALTIYISVFFYLRGQLAKSSKLQISSVTESVRNATGPYKGKGTTTTTIFGPSNANDSFAASRQRIMRTARYMVVYPFAYVCLTLPLATGRISSMAGRRPPLVFFPIAGTLMASCGIIDVVLYLTTRKALVRGSLGAKGSSSRRPRFGIGGLLRRGPRSQSIRLGGLRDEGEEDRIPVGVEAPLDGIIVVSKSVFTTTDTFQSSAMSQRTDSLQSMSVGREEVPQSWNKL</sequence>
<dbReference type="OrthoDB" id="100006at2759"/>
<dbReference type="Proteomes" id="UP000178912">
    <property type="component" value="Unassembled WGS sequence"/>
</dbReference>
<feature type="transmembrane region" description="Helical" evidence="6">
    <location>
        <begin position="23"/>
        <end position="46"/>
    </location>
</feature>
<organism evidence="8 9">
    <name type="scientific">Rhynchosporium agropyri</name>
    <dbReference type="NCBI Taxonomy" id="914238"/>
    <lineage>
        <taxon>Eukaryota</taxon>
        <taxon>Fungi</taxon>
        <taxon>Dikarya</taxon>
        <taxon>Ascomycota</taxon>
        <taxon>Pezizomycotina</taxon>
        <taxon>Leotiomycetes</taxon>
        <taxon>Helotiales</taxon>
        <taxon>Ploettnerulaceae</taxon>
        <taxon>Rhynchosporium</taxon>
    </lineage>
</organism>
<evidence type="ECO:0000259" key="7">
    <source>
        <dbReference type="Pfam" id="PF11970"/>
    </source>
</evidence>
<proteinExistence type="predicted"/>
<dbReference type="GO" id="GO:0005886">
    <property type="term" value="C:plasma membrane"/>
    <property type="evidence" value="ECO:0007669"/>
    <property type="project" value="TreeGrafter"/>
</dbReference>
<feature type="region of interest" description="Disordered" evidence="5">
    <location>
        <begin position="403"/>
        <end position="428"/>
    </location>
</feature>
<keyword evidence="9" id="KW-1185">Reference proteome</keyword>
<evidence type="ECO:0000256" key="3">
    <source>
        <dbReference type="ARBA" id="ARBA00022989"/>
    </source>
</evidence>
<evidence type="ECO:0000313" key="8">
    <source>
        <dbReference type="EMBL" id="CZS97855.1"/>
    </source>
</evidence>
<keyword evidence="2 6" id="KW-0812">Transmembrane</keyword>
<feature type="transmembrane region" description="Helical" evidence="6">
    <location>
        <begin position="67"/>
        <end position="89"/>
    </location>
</feature>
<evidence type="ECO:0000256" key="1">
    <source>
        <dbReference type="ARBA" id="ARBA00004141"/>
    </source>
</evidence>
<dbReference type="Gene3D" id="1.20.1070.10">
    <property type="entry name" value="Rhodopsin 7-helix transmembrane proteins"/>
    <property type="match status" value="1"/>
</dbReference>
<protein>
    <recommendedName>
        <fullName evidence="7">G protein-coupled receptor GPR1/2/3 C-terminal domain-containing protein</fullName>
    </recommendedName>
</protein>
<feature type="compositionally biased region" description="Polar residues" evidence="5">
    <location>
        <begin position="403"/>
        <end position="415"/>
    </location>
</feature>
<feature type="transmembrane region" description="Helical" evidence="6">
    <location>
        <begin position="300"/>
        <end position="322"/>
    </location>
</feature>
<evidence type="ECO:0000256" key="2">
    <source>
        <dbReference type="ARBA" id="ARBA00022692"/>
    </source>
</evidence>
<evidence type="ECO:0000313" key="9">
    <source>
        <dbReference type="Proteomes" id="UP000178912"/>
    </source>
</evidence>
<evidence type="ECO:0000256" key="5">
    <source>
        <dbReference type="SAM" id="MobiDB-lite"/>
    </source>
</evidence>
<comment type="subcellular location">
    <subcellularLocation>
        <location evidence="1">Membrane</location>
        <topology evidence="1">Multi-pass membrane protein</topology>
    </subcellularLocation>
</comment>
<evidence type="ECO:0000256" key="6">
    <source>
        <dbReference type="SAM" id="Phobius"/>
    </source>
</evidence>
<dbReference type="PANTHER" id="PTHR23112">
    <property type="entry name" value="G PROTEIN-COUPLED RECEPTOR 157-RELATED"/>
    <property type="match status" value="1"/>
</dbReference>
<feature type="domain" description="G protein-coupled receptor GPR1/2/3 C-terminal" evidence="7">
    <location>
        <begin position="260"/>
        <end position="326"/>
    </location>
</feature>
<dbReference type="AlphaFoldDB" id="A0A1E1KII7"/>
<dbReference type="GO" id="GO:0004930">
    <property type="term" value="F:G protein-coupled receptor activity"/>
    <property type="evidence" value="ECO:0007669"/>
    <property type="project" value="TreeGrafter"/>
</dbReference>
<name>A0A1E1KII7_9HELO</name>
<gene>
    <name evidence="8" type="ORF">RAG0_06742</name>
</gene>